<gene>
    <name evidence="7" type="ORF">KPNJ2_00902</name>
</gene>
<keyword evidence="2" id="KW-0285">Flavoprotein</keyword>
<dbReference type="InterPro" id="IPR016156">
    <property type="entry name" value="FAD/NAD-linked_Rdtase_dimer_sf"/>
</dbReference>
<dbReference type="Pfam" id="PF14759">
    <property type="entry name" value="Reductase_C"/>
    <property type="match status" value="1"/>
</dbReference>
<dbReference type="InterPro" id="IPR023753">
    <property type="entry name" value="FAD/NAD-binding_dom"/>
</dbReference>
<feature type="domain" description="FAD/NAD(P)-binding" evidence="5">
    <location>
        <begin position="25"/>
        <end position="315"/>
    </location>
</feature>
<dbReference type="InterPro" id="IPR028202">
    <property type="entry name" value="Reductase_C"/>
</dbReference>
<protein>
    <submittedName>
        <fullName evidence="7">Pyridine nucleotide-disulfide oxidoreductase</fullName>
        <ecNumber evidence="7">1.-.-.-</ecNumber>
    </submittedName>
</protein>
<dbReference type="PATRIC" id="fig|1420013.3.peg.859"/>
<organism evidence="7 8">
    <name type="scientific">Klebsiella pneumoniae 30684/NJST258_2</name>
    <dbReference type="NCBI Taxonomy" id="1420013"/>
    <lineage>
        <taxon>Bacteria</taxon>
        <taxon>Pseudomonadati</taxon>
        <taxon>Pseudomonadota</taxon>
        <taxon>Gammaproteobacteria</taxon>
        <taxon>Enterobacterales</taxon>
        <taxon>Enterobacteriaceae</taxon>
        <taxon>Klebsiella/Raoultella group</taxon>
        <taxon>Klebsiella</taxon>
        <taxon>Klebsiella pneumoniae complex</taxon>
    </lineage>
</organism>
<accession>W8UUT8</accession>
<feature type="domain" description="Reductase C-terminal" evidence="6">
    <location>
        <begin position="336"/>
        <end position="418"/>
    </location>
</feature>
<evidence type="ECO:0000259" key="6">
    <source>
        <dbReference type="Pfam" id="PF14759"/>
    </source>
</evidence>
<dbReference type="InterPro" id="IPR036188">
    <property type="entry name" value="FAD/NAD-bd_sf"/>
</dbReference>
<dbReference type="Pfam" id="PF07992">
    <property type="entry name" value="Pyr_redox_2"/>
    <property type="match status" value="1"/>
</dbReference>
<evidence type="ECO:0000256" key="3">
    <source>
        <dbReference type="ARBA" id="ARBA00022827"/>
    </source>
</evidence>
<evidence type="ECO:0000313" key="8">
    <source>
        <dbReference type="Proteomes" id="UP000019586"/>
    </source>
</evidence>
<keyword evidence="3" id="KW-0274">FAD</keyword>
<dbReference type="Proteomes" id="UP000019586">
    <property type="component" value="Chromosome"/>
</dbReference>
<dbReference type="InterPro" id="IPR050446">
    <property type="entry name" value="FAD-oxidoreductase/Apoptosis"/>
</dbReference>
<dbReference type="PRINTS" id="PR00411">
    <property type="entry name" value="PNDRDTASEI"/>
</dbReference>
<sequence length="419" mass="45703">MGGGRRYRSRYPSPAEKTGGGMTARIVIIGGGQAGGWAAKTLRDEGFSGEICVVAEEQWDFYERPPLSKAALLEAEPALPRLFSAEVQQALDLRWYRPLRAKSIDRQNKTLALSNGETLAYDLLLIATGGRARLPSEAWGQHPQVYTLRHWQDAQRLKQRLASATRLAIVGGGWIGLEIAASARKSGVAVTLYEQQPALCMRSVSMEVSQALDELHRGQGVDIRRGCGALELEDDNGLPTLHCDGQRETFDAVVVGIGVDLNLELARDAGLTVDRGIVVNAQGRSNDPAIFAAGDVAQHHQYGLCIQSWAFAQNQAIATAKAMLDPQASGYDEAPWLWSDQYDRNVQILGIPQAGSRTIVRDEPQGAIYFSLNADGRLTQLVAFNNARIVKLAKRWMAAGRDLSNVPLADPTFSLMSLR</sequence>
<dbReference type="SUPFAM" id="SSF55424">
    <property type="entry name" value="FAD/NAD-linked reductases, dimerisation (C-terminal) domain"/>
    <property type="match status" value="1"/>
</dbReference>
<dbReference type="GO" id="GO:0005737">
    <property type="term" value="C:cytoplasm"/>
    <property type="evidence" value="ECO:0007669"/>
    <property type="project" value="TreeGrafter"/>
</dbReference>
<dbReference type="GO" id="GO:0016651">
    <property type="term" value="F:oxidoreductase activity, acting on NAD(P)H"/>
    <property type="evidence" value="ECO:0007669"/>
    <property type="project" value="TreeGrafter"/>
</dbReference>
<dbReference type="KEGG" id="kps:KPNJ2_00902"/>
<dbReference type="EMBL" id="CP006918">
    <property type="protein sequence ID" value="AHM77682.1"/>
    <property type="molecule type" value="Genomic_DNA"/>
</dbReference>
<evidence type="ECO:0000259" key="5">
    <source>
        <dbReference type="Pfam" id="PF07992"/>
    </source>
</evidence>
<dbReference type="PANTHER" id="PTHR43557:SF2">
    <property type="entry name" value="RIESKE DOMAIN-CONTAINING PROTEIN-RELATED"/>
    <property type="match status" value="1"/>
</dbReference>
<dbReference type="EC" id="1.-.-.-" evidence="7"/>
<dbReference type="Gene3D" id="3.50.50.60">
    <property type="entry name" value="FAD/NAD(P)-binding domain"/>
    <property type="match status" value="2"/>
</dbReference>
<name>W8UUT8_KLEPN</name>
<evidence type="ECO:0000256" key="4">
    <source>
        <dbReference type="ARBA" id="ARBA00023002"/>
    </source>
</evidence>
<reference evidence="7 8" key="1">
    <citation type="journal article" date="2014" name="Proc. Natl. Acad. Sci. U.S.A.">
        <title>Molecular dissection of the evolution of carbapenem-resistant multilocus sequence type 258 Klebsiella pneumoniae.</title>
        <authorList>
            <person name="Deleo F.R."/>
            <person name="Chen L."/>
            <person name="Porcella S.F."/>
            <person name="Martens C.A."/>
            <person name="Kobayashi S.D."/>
            <person name="Porter A.R."/>
            <person name="Chavda K.D."/>
            <person name="Jacobs M.R."/>
            <person name="Mathema B."/>
            <person name="Olsen R.J."/>
            <person name="Bonomo R.A."/>
            <person name="Musser J.M."/>
            <person name="Kreiswirth B.N."/>
        </authorList>
    </citation>
    <scope>NUCLEOTIDE SEQUENCE [LARGE SCALE GENOMIC DNA]</scope>
    <source>
        <strain evidence="7">30684/NJST258_2</strain>
    </source>
</reference>
<evidence type="ECO:0000256" key="2">
    <source>
        <dbReference type="ARBA" id="ARBA00022630"/>
    </source>
</evidence>
<evidence type="ECO:0000256" key="1">
    <source>
        <dbReference type="ARBA" id="ARBA00001974"/>
    </source>
</evidence>
<dbReference type="PRINTS" id="PR00368">
    <property type="entry name" value="FADPNR"/>
</dbReference>
<comment type="cofactor">
    <cofactor evidence="1">
        <name>FAD</name>
        <dbReference type="ChEBI" id="CHEBI:57692"/>
    </cofactor>
</comment>
<dbReference type="Gene3D" id="3.30.390.30">
    <property type="match status" value="1"/>
</dbReference>
<keyword evidence="4 7" id="KW-0560">Oxidoreductase</keyword>
<dbReference type="AlphaFoldDB" id="W8UUT8"/>
<dbReference type="PANTHER" id="PTHR43557">
    <property type="entry name" value="APOPTOSIS-INDUCING FACTOR 1"/>
    <property type="match status" value="1"/>
</dbReference>
<proteinExistence type="predicted"/>
<dbReference type="SUPFAM" id="SSF51905">
    <property type="entry name" value="FAD/NAD(P)-binding domain"/>
    <property type="match status" value="1"/>
</dbReference>
<evidence type="ECO:0000313" key="7">
    <source>
        <dbReference type="EMBL" id="AHM77682.1"/>
    </source>
</evidence>
<dbReference type="HOGENOM" id="CLU_003291_4_0_6"/>